<dbReference type="GO" id="GO:0006396">
    <property type="term" value="P:RNA processing"/>
    <property type="evidence" value="ECO:0007669"/>
    <property type="project" value="InterPro"/>
</dbReference>
<dbReference type="GO" id="GO:0032259">
    <property type="term" value="P:methylation"/>
    <property type="evidence" value="ECO:0007669"/>
    <property type="project" value="UniProtKB-KW"/>
</dbReference>
<dbReference type="InterPro" id="IPR004441">
    <property type="entry name" value="rRNA_MeTrfase_TrmH"/>
</dbReference>
<dbReference type="InterPro" id="IPR001537">
    <property type="entry name" value="SpoU_MeTrfase"/>
</dbReference>
<dbReference type="RefSeq" id="WP_091511094.1">
    <property type="nucleotide sequence ID" value="NZ_FOLE01000004.1"/>
</dbReference>
<dbReference type="Pfam" id="PF08032">
    <property type="entry name" value="SpoU_sub_bind"/>
    <property type="match status" value="1"/>
</dbReference>
<dbReference type="Proteomes" id="UP000199514">
    <property type="component" value="Unassembled WGS sequence"/>
</dbReference>
<dbReference type="AlphaFoldDB" id="A0A1I1I709"/>
<evidence type="ECO:0000256" key="1">
    <source>
        <dbReference type="ARBA" id="ARBA00022603"/>
    </source>
</evidence>
<dbReference type="SUPFAM" id="SSF55315">
    <property type="entry name" value="L30e-like"/>
    <property type="match status" value="1"/>
</dbReference>
<keyword evidence="2 5" id="KW-0808">Transferase</keyword>
<dbReference type="Gene3D" id="3.40.1280.10">
    <property type="match status" value="1"/>
</dbReference>
<dbReference type="STRING" id="927664.SAMN05421780_104240"/>
<dbReference type="Pfam" id="PF00588">
    <property type="entry name" value="SpoU_methylase"/>
    <property type="match status" value="1"/>
</dbReference>
<dbReference type="InterPro" id="IPR029064">
    <property type="entry name" value="Ribosomal_eL30-like_sf"/>
</dbReference>
<dbReference type="GO" id="GO:0005829">
    <property type="term" value="C:cytosol"/>
    <property type="evidence" value="ECO:0007669"/>
    <property type="project" value="TreeGrafter"/>
</dbReference>
<sequence length="268" mass="29575">MENRRFNQRPRFAESGERERSNAKHGNDMIFGTHAVLETLRAGKEIERIFLQKDISGEGLLEIQRIATQREIPVQRVPIEKLHRITRKVHQGVICFVSPIQYAPLDNVVQAAFDAGRMPFLLILDRVTDVRNFGAITRSAECAGVDAIVIPQKGGAQINSDAMKTSAGALNFLPVCRERSLLKTVQYLQDSGIRVVGCTEKGTQALYEADFSNPVAIVMGSEEDGISDELIRVCDELVQIPMTGQISSLNVSVAAGIALFEAVRQRAK</sequence>
<proteinExistence type="predicted"/>
<name>A0A1I1I709_9BACT</name>
<dbReference type="GO" id="GO:0008173">
    <property type="term" value="F:RNA methyltransferase activity"/>
    <property type="evidence" value="ECO:0007669"/>
    <property type="project" value="InterPro"/>
</dbReference>
<dbReference type="OrthoDB" id="9794400at2"/>
<evidence type="ECO:0000256" key="3">
    <source>
        <dbReference type="SAM" id="MobiDB-lite"/>
    </source>
</evidence>
<dbReference type="Gene3D" id="3.30.1330.30">
    <property type="match status" value="1"/>
</dbReference>
<dbReference type="InterPro" id="IPR013123">
    <property type="entry name" value="SpoU_subst-bd"/>
</dbReference>
<dbReference type="SUPFAM" id="SSF75217">
    <property type="entry name" value="alpha/beta knot"/>
    <property type="match status" value="1"/>
</dbReference>
<evidence type="ECO:0000313" key="5">
    <source>
        <dbReference type="EMBL" id="SFC31984.1"/>
    </source>
</evidence>
<dbReference type="NCBIfam" id="TIGR00186">
    <property type="entry name" value="rRNA_methyl_3"/>
    <property type="match status" value="1"/>
</dbReference>
<dbReference type="InterPro" id="IPR029028">
    <property type="entry name" value="Alpha/beta_knot_MTases"/>
</dbReference>
<dbReference type="SMART" id="SM00967">
    <property type="entry name" value="SpoU_sub_bind"/>
    <property type="match status" value="1"/>
</dbReference>
<dbReference type="GO" id="GO:0003723">
    <property type="term" value="F:RNA binding"/>
    <property type="evidence" value="ECO:0007669"/>
    <property type="project" value="InterPro"/>
</dbReference>
<evidence type="ECO:0000256" key="2">
    <source>
        <dbReference type="ARBA" id="ARBA00022679"/>
    </source>
</evidence>
<dbReference type="PANTHER" id="PTHR46429">
    <property type="entry name" value="23S RRNA (GUANOSINE-2'-O-)-METHYLTRANSFERASE RLMB"/>
    <property type="match status" value="1"/>
</dbReference>
<organism evidence="5 6">
    <name type="scientific">Flexibacter flexilis DSM 6793</name>
    <dbReference type="NCBI Taxonomy" id="927664"/>
    <lineage>
        <taxon>Bacteria</taxon>
        <taxon>Pseudomonadati</taxon>
        <taxon>Bacteroidota</taxon>
        <taxon>Cytophagia</taxon>
        <taxon>Cytophagales</taxon>
        <taxon>Flexibacteraceae</taxon>
        <taxon>Flexibacter</taxon>
    </lineage>
</organism>
<protein>
    <submittedName>
        <fullName evidence="5">23S rRNA (Guanosine2251-2'-O)-methyltransferase</fullName>
    </submittedName>
</protein>
<feature type="region of interest" description="Disordered" evidence="3">
    <location>
        <begin position="1"/>
        <end position="25"/>
    </location>
</feature>
<feature type="domain" description="RNA 2-O ribose methyltransferase substrate binding" evidence="4">
    <location>
        <begin position="29"/>
        <end position="103"/>
    </location>
</feature>
<dbReference type="CDD" id="cd18103">
    <property type="entry name" value="SpoU-like_RlmB"/>
    <property type="match status" value="1"/>
</dbReference>
<dbReference type="PANTHER" id="PTHR46429:SF1">
    <property type="entry name" value="23S RRNA (GUANOSINE-2'-O-)-METHYLTRANSFERASE RLMB"/>
    <property type="match status" value="1"/>
</dbReference>
<evidence type="ECO:0000259" key="4">
    <source>
        <dbReference type="SMART" id="SM00967"/>
    </source>
</evidence>
<reference evidence="5 6" key="1">
    <citation type="submission" date="2016-10" db="EMBL/GenBank/DDBJ databases">
        <authorList>
            <person name="de Groot N.N."/>
        </authorList>
    </citation>
    <scope>NUCLEOTIDE SEQUENCE [LARGE SCALE GENOMIC DNA]</scope>
    <source>
        <strain evidence="5 6">DSM 6793</strain>
    </source>
</reference>
<gene>
    <name evidence="5" type="ORF">SAMN05421780_104240</name>
</gene>
<keyword evidence="6" id="KW-1185">Reference proteome</keyword>
<dbReference type="EMBL" id="FOLE01000004">
    <property type="protein sequence ID" value="SFC31984.1"/>
    <property type="molecule type" value="Genomic_DNA"/>
</dbReference>
<accession>A0A1I1I709</accession>
<evidence type="ECO:0000313" key="6">
    <source>
        <dbReference type="Proteomes" id="UP000199514"/>
    </source>
</evidence>
<dbReference type="InterPro" id="IPR029026">
    <property type="entry name" value="tRNA_m1G_MTases_N"/>
</dbReference>
<keyword evidence="1 5" id="KW-0489">Methyltransferase</keyword>